<dbReference type="Proteomes" id="UP000270616">
    <property type="component" value="Unassembled WGS sequence"/>
</dbReference>
<keyword evidence="2" id="KW-0805">Transcription regulation</keyword>
<dbReference type="PANTHER" id="PTHR30136">
    <property type="entry name" value="HELIX-TURN-HELIX TRANSCRIPTIONAL REGULATOR, ICLR FAMILY"/>
    <property type="match status" value="1"/>
</dbReference>
<dbReference type="EMBL" id="RKMF01000003">
    <property type="protein sequence ID" value="ROZ64406.1"/>
    <property type="molecule type" value="Genomic_DNA"/>
</dbReference>
<protein>
    <recommendedName>
        <fullName evidence="6">Glycerol operon regulatory protein</fullName>
    </recommendedName>
</protein>
<dbReference type="SUPFAM" id="SSF55781">
    <property type="entry name" value="GAF domain-like"/>
    <property type="match status" value="1"/>
</dbReference>
<dbReference type="PROSITE" id="PS51078">
    <property type="entry name" value="ICLR_ED"/>
    <property type="match status" value="1"/>
</dbReference>
<dbReference type="InterPro" id="IPR050707">
    <property type="entry name" value="HTH_MetabolicPath_Reg"/>
</dbReference>
<sequence length="288" mass="30740">MCVTQVRQVATCAVTAHPLGARGTGAHWTEKPGKGGVVVGTSGTVRKGLEVLRVLGDAPQGATAAEVTESTGFPFSTAYRLLATLVSSDFVEYDDATKRYHLGLRVFELGHRVASARGYDGVALTVLKEVTERTGESTLLAVLDGDHFLTVHTVDGPQFRTTTDPGDRGELHTSALGKALLAFMPGADRERLVESLDLSPRTEESLTDRETLRKEIAQTRERGWAAQQGEHDDGMGAVAVPVVTPNGHLLASLALAAPVFRCDRAELEAQVPVLKEAAARLAVQLPVR</sequence>
<feature type="domain" description="IclR-ED" evidence="8">
    <location>
        <begin position="105"/>
        <end position="287"/>
    </location>
</feature>
<evidence type="ECO:0000313" key="9">
    <source>
        <dbReference type="EMBL" id="ROZ64406.1"/>
    </source>
</evidence>
<dbReference type="AlphaFoldDB" id="A0A3N3ZSG7"/>
<gene>
    <name evidence="9" type="ORF">EDL96_03675</name>
</gene>
<comment type="function">
    <text evidence="5">May be an activator protein for the gylABX operon.</text>
</comment>
<comment type="caution">
    <text evidence="9">The sequence shown here is derived from an EMBL/GenBank/DDBJ whole genome shotgun (WGS) entry which is preliminary data.</text>
</comment>
<dbReference type="GO" id="GO:0045892">
    <property type="term" value="P:negative regulation of DNA-templated transcription"/>
    <property type="evidence" value="ECO:0007669"/>
    <property type="project" value="TreeGrafter"/>
</dbReference>
<evidence type="ECO:0000256" key="3">
    <source>
        <dbReference type="ARBA" id="ARBA00023125"/>
    </source>
</evidence>
<dbReference type="FunFam" id="1.10.10.10:FF:000056">
    <property type="entry name" value="IclR family transcriptional regulator"/>
    <property type="match status" value="1"/>
</dbReference>
<dbReference type="Gene3D" id="1.10.10.10">
    <property type="entry name" value="Winged helix-like DNA-binding domain superfamily/Winged helix DNA-binding domain"/>
    <property type="match status" value="1"/>
</dbReference>
<keyword evidence="1" id="KW-0319">Glycerol metabolism</keyword>
<evidence type="ECO:0000256" key="4">
    <source>
        <dbReference type="ARBA" id="ARBA00023163"/>
    </source>
</evidence>
<dbReference type="Gene3D" id="3.30.450.40">
    <property type="match status" value="1"/>
</dbReference>
<dbReference type="PROSITE" id="PS51077">
    <property type="entry name" value="HTH_ICLR"/>
    <property type="match status" value="1"/>
</dbReference>
<evidence type="ECO:0000256" key="5">
    <source>
        <dbReference type="ARBA" id="ARBA00058938"/>
    </source>
</evidence>
<dbReference type="PANTHER" id="PTHR30136:SF35">
    <property type="entry name" value="HTH-TYPE TRANSCRIPTIONAL REGULATOR RV1719"/>
    <property type="match status" value="1"/>
</dbReference>
<keyword evidence="3" id="KW-0238">DNA-binding</keyword>
<dbReference type="Pfam" id="PF09339">
    <property type="entry name" value="HTH_IclR"/>
    <property type="match status" value="1"/>
</dbReference>
<dbReference type="InterPro" id="IPR036388">
    <property type="entry name" value="WH-like_DNA-bd_sf"/>
</dbReference>
<dbReference type="GO" id="GO:0006071">
    <property type="term" value="P:glycerol metabolic process"/>
    <property type="evidence" value="ECO:0007669"/>
    <property type="project" value="UniProtKB-KW"/>
</dbReference>
<proteinExistence type="predicted"/>
<dbReference type="InterPro" id="IPR005471">
    <property type="entry name" value="Tscrpt_reg_IclR_N"/>
</dbReference>
<evidence type="ECO:0000259" key="7">
    <source>
        <dbReference type="PROSITE" id="PS51077"/>
    </source>
</evidence>
<dbReference type="InterPro" id="IPR036390">
    <property type="entry name" value="WH_DNA-bd_sf"/>
</dbReference>
<reference evidence="9 10" key="1">
    <citation type="submission" date="2018-10" db="EMBL/GenBank/DDBJ databases">
        <title>Kocuria sp. M5W7-7, whole genome shotgun sequence.</title>
        <authorList>
            <person name="Tuo L."/>
        </authorList>
    </citation>
    <scope>NUCLEOTIDE SEQUENCE [LARGE SCALE GENOMIC DNA]</scope>
    <source>
        <strain evidence="9 10">M5W7-7</strain>
    </source>
</reference>
<dbReference type="SMART" id="SM00346">
    <property type="entry name" value="HTH_ICLR"/>
    <property type="match status" value="1"/>
</dbReference>
<name>A0A3N3ZSG7_9MICC</name>
<dbReference type="InterPro" id="IPR014757">
    <property type="entry name" value="Tscrpt_reg_IclR_C"/>
</dbReference>
<accession>A0A3N3ZSG7</accession>
<evidence type="ECO:0000259" key="8">
    <source>
        <dbReference type="PROSITE" id="PS51078"/>
    </source>
</evidence>
<keyword evidence="4" id="KW-0804">Transcription</keyword>
<dbReference type="SUPFAM" id="SSF46785">
    <property type="entry name" value="Winged helix' DNA-binding domain"/>
    <property type="match status" value="1"/>
</dbReference>
<dbReference type="InterPro" id="IPR029016">
    <property type="entry name" value="GAF-like_dom_sf"/>
</dbReference>
<keyword evidence="10" id="KW-1185">Reference proteome</keyword>
<evidence type="ECO:0000256" key="6">
    <source>
        <dbReference type="ARBA" id="ARBA00070406"/>
    </source>
</evidence>
<dbReference type="OrthoDB" id="4068713at2"/>
<dbReference type="Pfam" id="PF01614">
    <property type="entry name" value="IclR_C"/>
    <property type="match status" value="1"/>
</dbReference>
<evidence type="ECO:0000313" key="10">
    <source>
        <dbReference type="Proteomes" id="UP000270616"/>
    </source>
</evidence>
<dbReference type="GO" id="GO:0003700">
    <property type="term" value="F:DNA-binding transcription factor activity"/>
    <property type="evidence" value="ECO:0007669"/>
    <property type="project" value="TreeGrafter"/>
</dbReference>
<evidence type="ECO:0000256" key="2">
    <source>
        <dbReference type="ARBA" id="ARBA00023015"/>
    </source>
</evidence>
<organism evidence="9 10">
    <name type="scientific">Kocuria soli</name>
    <dbReference type="NCBI Taxonomy" id="2485125"/>
    <lineage>
        <taxon>Bacteria</taxon>
        <taxon>Bacillati</taxon>
        <taxon>Actinomycetota</taxon>
        <taxon>Actinomycetes</taxon>
        <taxon>Micrococcales</taxon>
        <taxon>Micrococcaceae</taxon>
        <taxon>Kocuria</taxon>
    </lineage>
</organism>
<feature type="domain" description="HTH iclR-type" evidence="7">
    <location>
        <begin position="42"/>
        <end position="104"/>
    </location>
</feature>
<dbReference type="GO" id="GO:0003677">
    <property type="term" value="F:DNA binding"/>
    <property type="evidence" value="ECO:0007669"/>
    <property type="project" value="UniProtKB-KW"/>
</dbReference>
<evidence type="ECO:0000256" key="1">
    <source>
        <dbReference type="ARBA" id="ARBA00022798"/>
    </source>
</evidence>